<organism evidence="9 10">
    <name type="scientific">Prymnesium parvum</name>
    <name type="common">Toxic golden alga</name>
    <dbReference type="NCBI Taxonomy" id="97485"/>
    <lineage>
        <taxon>Eukaryota</taxon>
        <taxon>Haptista</taxon>
        <taxon>Haptophyta</taxon>
        <taxon>Prymnesiophyceae</taxon>
        <taxon>Prymnesiales</taxon>
        <taxon>Prymnesiaceae</taxon>
        <taxon>Prymnesium</taxon>
    </lineage>
</organism>
<dbReference type="PANTHER" id="PTHR12121">
    <property type="entry name" value="CARBON CATABOLITE REPRESSOR PROTEIN 4"/>
    <property type="match status" value="1"/>
</dbReference>
<dbReference type="GO" id="GO:0004930">
    <property type="term" value="F:G protein-coupled receptor activity"/>
    <property type="evidence" value="ECO:0007669"/>
    <property type="project" value="InterPro"/>
</dbReference>
<evidence type="ECO:0000256" key="3">
    <source>
        <dbReference type="ARBA" id="ARBA00022989"/>
    </source>
</evidence>
<evidence type="ECO:0000256" key="4">
    <source>
        <dbReference type="ARBA" id="ARBA00023136"/>
    </source>
</evidence>
<evidence type="ECO:0000256" key="6">
    <source>
        <dbReference type="SAM" id="Phobius"/>
    </source>
</evidence>
<evidence type="ECO:0000256" key="1">
    <source>
        <dbReference type="ARBA" id="ARBA00004141"/>
    </source>
</evidence>
<name>A0AB34IFI8_PRYPA</name>
<evidence type="ECO:0000313" key="9">
    <source>
        <dbReference type="EMBL" id="KAL1498954.1"/>
    </source>
</evidence>
<evidence type="ECO:0000256" key="2">
    <source>
        <dbReference type="ARBA" id="ARBA00022692"/>
    </source>
</evidence>
<evidence type="ECO:0000256" key="7">
    <source>
        <dbReference type="SAM" id="SignalP"/>
    </source>
</evidence>
<evidence type="ECO:0000259" key="8">
    <source>
        <dbReference type="PROSITE" id="PS50259"/>
    </source>
</evidence>
<keyword evidence="4 6" id="KW-0472">Membrane</keyword>
<feature type="signal peptide" evidence="7">
    <location>
        <begin position="1"/>
        <end position="17"/>
    </location>
</feature>
<feature type="compositionally biased region" description="Basic and acidic residues" evidence="5">
    <location>
        <begin position="21"/>
        <end position="34"/>
    </location>
</feature>
<gene>
    <name evidence="9" type="ORF">AB1Y20_013475</name>
</gene>
<dbReference type="PROSITE" id="PS50259">
    <property type="entry name" value="G_PROTEIN_RECEP_F3_4"/>
    <property type="match status" value="1"/>
</dbReference>
<keyword evidence="10" id="KW-1185">Reference proteome</keyword>
<feature type="region of interest" description="Disordered" evidence="5">
    <location>
        <begin position="19"/>
        <end position="44"/>
    </location>
</feature>
<proteinExistence type="predicted"/>
<feature type="transmembrane region" description="Helical" evidence="6">
    <location>
        <begin position="406"/>
        <end position="428"/>
    </location>
</feature>
<keyword evidence="3 6" id="KW-1133">Transmembrane helix</keyword>
<dbReference type="PANTHER" id="PTHR12121:SF36">
    <property type="entry name" value="ENDONUCLEASE_EXONUCLEASE_PHOSPHATASE DOMAIN-CONTAINING PROTEIN"/>
    <property type="match status" value="1"/>
</dbReference>
<accession>A0AB34IFI8</accession>
<comment type="subcellular location">
    <subcellularLocation>
        <location evidence="1">Membrane</location>
        <topology evidence="1">Multi-pass membrane protein</topology>
    </subcellularLocation>
</comment>
<keyword evidence="2 6" id="KW-0812">Transmembrane</keyword>
<dbReference type="EMBL" id="JBGBPQ010000026">
    <property type="protein sequence ID" value="KAL1498954.1"/>
    <property type="molecule type" value="Genomic_DNA"/>
</dbReference>
<feature type="transmembrane region" description="Helical" evidence="6">
    <location>
        <begin position="341"/>
        <end position="366"/>
    </location>
</feature>
<evidence type="ECO:0000313" key="10">
    <source>
        <dbReference type="Proteomes" id="UP001515480"/>
    </source>
</evidence>
<dbReference type="InterPro" id="IPR017978">
    <property type="entry name" value="GPCR_3_C"/>
</dbReference>
<reference evidence="9 10" key="1">
    <citation type="journal article" date="2024" name="Science">
        <title>Giant polyketide synthase enzymes in the biosynthesis of giant marine polyether toxins.</title>
        <authorList>
            <person name="Fallon T.R."/>
            <person name="Shende V.V."/>
            <person name="Wierzbicki I.H."/>
            <person name="Pendleton A.L."/>
            <person name="Watervoot N.F."/>
            <person name="Auber R.P."/>
            <person name="Gonzalez D.J."/>
            <person name="Wisecaver J.H."/>
            <person name="Moore B.S."/>
        </authorList>
    </citation>
    <scope>NUCLEOTIDE SEQUENCE [LARGE SCALE GENOMIC DNA]</scope>
    <source>
        <strain evidence="9 10">12B1</strain>
    </source>
</reference>
<sequence length="568" mass="63593">MMAAALLVASLAAGRRASVHTVREAPRDSGRLTEDPPPPSSALRSLESRLDGLCERIEDLERVAPKEFEVFHYNVLARQYGSNMQPWFLYGAGVSDAERRQMLERFYAAGPDGQKQAADKGWPGWAEGVLSKERRASIEAYHEASFSWERRRERLWDVVRGANADVVTLAECDCFDSFWKPKFDSAAYGVVWRKRPRPSSPDGCAIAWRNSTFELLGVGGFDFGSSLDRLPDRTCLFALLRWRRDPNQRLLVATAHLARMATSVAESADQLLARGFQCTPHLLRAVPCELSSLRLSPSSRHPVHLLVHVDSPFVYVVSILERDEYGRPTQSYGQCTADERVWTYIALLIAFHGMLLLVANSLVYQLRHVPSEYNEGKYVGISLANNLQTSLVALMLLFLVTDNPQVIFSVKFFEVYWSATLTLLMMFLPKILIVHINDESDLTAASEVMREAKKGRAEQPKTMKSTFESIFTLRSSFNASARPSVVPHAGDLNIPATKVEQAQAIARELMTCVNRQATVSEWLSTAALKVETMSNDAEMSEKADTVAHLIVQGEHLRFLLKKAARRGA</sequence>
<dbReference type="InterPro" id="IPR050410">
    <property type="entry name" value="CCR4/nocturin_mRNA_transcr"/>
</dbReference>
<dbReference type="AlphaFoldDB" id="A0AB34IFI8"/>
<feature type="transmembrane region" description="Helical" evidence="6">
    <location>
        <begin position="378"/>
        <end position="400"/>
    </location>
</feature>
<dbReference type="Pfam" id="PF00003">
    <property type="entry name" value="7tm_3"/>
    <property type="match status" value="1"/>
</dbReference>
<dbReference type="InterPro" id="IPR036691">
    <property type="entry name" value="Endo/exonu/phosph_ase_sf"/>
</dbReference>
<dbReference type="GO" id="GO:0016020">
    <property type="term" value="C:membrane"/>
    <property type="evidence" value="ECO:0007669"/>
    <property type="project" value="UniProtKB-SubCell"/>
</dbReference>
<dbReference type="SUPFAM" id="SSF56219">
    <property type="entry name" value="DNase I-like"/>
    <property type="match status" value="1"/>
</dbReference>
<feature type="domain" description="G-protein coupled receptors family 3 profile" evidence="8">
    <location>
        <begin position="335"/>
        <end position="450"/>
    </location>
</feature>
<evidence type="ECO:0000256" key="5">
    <source>
        <dbReference type="SAM" id="MobiDB-lite"/>
    </source>
</evidence>
<protein>
    <recommendedName>
        <fullName evidence="8">G-protein coupled receptors family 3 profile domain-containing protein</fullName>
    </recommendedName>
</protein>
<keyword evidence="7" id="KW-0732">Signal</keyword>
<feature type="chain" id="PRO_5044209708" description="G-protein coupled receptors family 3 profile domain-containing protein" evidence="7">
    <location>
        <begin position="18"/>
        <end position="568"/>
    </location>
</feature>
<dbReference type="GO" id="GO:0000175">
    <property type="term" value="F:3'-5'-RNA exonuclease activity"/>
    <property type="evidence" value="ECO:0007669"/>
    <property type="project" value="TreeGrafter"/>
</dbReference>
<dbReference type="Proteomes" id="UP001515480">
    <property type="component" value="Unassembled WGS sequence"/>
</dbReference>
<dbReference type="Gene3D" id="3.60.10.10">
    <property type="entry name" value="Endonuclease/exonuclease/phosphatase"/>
    <property type="match status" value="1"/>
</dbReference>
<comment type="caution">
    <text evidence="9">The sequence shown here is derived from an EMBL/GenBank/DDBJ whole genome shotgun (WGS) entry which is preliminary data.</text>
</comment>